<sequence>MWCASMENSQLVDIEVPHSIFNQKDWNQVQYTKIQQQFPSDFGVPLNDWLFNILTMRI</sequence>
<dbReference type="STRING" id="211165.GCA_000317285_00100"/>
<evidence type="ECO:0000313" key="1">
    <source>
        <dbReference type="EMBL" id="RUR83832.1"/>
    </source>
</evidence>
<dbReference type="Proteomes" id="UP000268857">
    <property type="component" value="Unassembled WGS sequence"/>
</dbReference>
<dbReference type="EMBL" id="RSCJ01000006">
    <property type="protein sequence ID" value="RUR83832.1"/>
    <property type="molecule type" value="Genomic_DNA"/>
</dbReference>
<dbReference type="AlphaFoldDB" id="A0A3S0ZZH1"/>
<evidence type="ECO:0000313" key="2">
    <source>
        <dbReference type="Proteomes" id="UP000268857"/>
    </source>
</evidence>
<comment type="caution">
    <text evidence="1">The sequence shown here is derived from an EMBL/GenBank/DDBJ whole genome shotgun (WGS) entry which is preliminary data.</text>
</comment>
<proteinExistence type="predicted"/>
<name>A0A3S0ZZH1_CHLFR</name>
<accession>A0A3S0ZZH1</accession>
<protein>
    <submittedName>
        <fullName evidence="1">Uncharacterized protein</fullName>
    </submittedName>
</protein>
<keyword evidence="2" id="KW-1185">Reference proteome</keyword>
<gene>
    <name evidence="1" type="ORF">PCC6912_20750</name>
</gene>
<organism evidence="1 2">
    <name type="scientific">Chlorogloeopsis fritschii PCC 6912</name>
    <dbReference type="NCBI Taxonomy" id="211165"/>
    <lineage>
        <taxon>Bacteria</taxon>
        <taxon>Bacillati</taxon>
        <taxon>Cyanobacteriota</taxon>
        <taxon>Cyanophyceae</taxon>
        <taxon>Nostocales</taxon>
        <taxon>Chlorogloeopsidaceae</taxon>
        <taxon>Chlorogloeopsis</taxon>
    </lineage>
</organism>
<reference evidence="1 2" key="1">
    <citation type="journal article" date="2019" name="Genome Biol. Evol.">
        <title>Day and night: Metabolic profiles and evolutionary relationships of six axenic non-marine cyanobacteria.</title>
        <authorList>
            <person name="Will S.E."/>
            <person name="Henke P."/>
            <person name="Boedeker C."/>
            <person name="Huang S."/>
            <person name="Brinkmann H."/>
            <person name="Rohde M."/>
            <person name="Jarek M."/>
            <person name="Friedl T."/>
            <person name="Seufert S."/>
            <person name="Schumacher M."/>
            <person name="Overmann J."/>
            <person name="Neumann-Schaal M."/>
            <person name="Petersen J."/>
        </authorList>
    </citation>
    <scope>NUCLEOTIDE SEQUENCE [LARGE SCALE GENOMIC DNA]</scope>
    <source>
        <strain evidence="1 2">PCC 6912</strain>
    </source>
</reference>